<evidence type="ECO:0000313" key="2">
    <source>
        <dbReference type="Proteomes" id="UP000736787"/>
    </source>
</evidence>
<comment type="caution">
    <text evidence="1">The sequence shown here is derived from an EMBL/GenBank/DDBJ whole genome shotgun (WGS) entry which is preliminary data.</text>
</comment>
<sequence length="81" mass="9179">MRETGCRQIQPEVLHGLPLRLVDSHREGRLNRKLLAPQTEGKFARIAVTDKDDPRNEHMLALALASHDRCVDHVGLEFDNA</sequence>
<evidence type="ECO:0000313" key="1">
    <source>
        <dbReference type="EMBL" id="KAG2872267.1"/>
    </source>
</evidence>
<reference evidence="1" key="1">
    <citation type="submission" date="2018-10" db="EMBL/GenBank/DDBJ databases">
        <title>Effector identification in a new, highly contiguous assembly of the strawberry crown rot pathogen Phytophthora cactorum.</title>
        <authorList>
            <person name="Armitage A.D."/>
            <person name="Nellist C.F."/>
            <person name="Bates H."/>
            <person name="Vickerstaff R.J."/>
            <person name="Harrison R.J."/>
        </authorList>
    </citation>
    <scope>NUCLEOTIDE SEQUENCE</scope>
    <source>
        <strain evidence="1">4040</strain>
    </source>
</reference>
<dbReference type="AlphaFoldDB" id="A0A8T1A912"/>
<name>A0A8T1A912_9STRA</name>
<gene>
    <name evidence="1" type="ORF">PC117_g28060</name>
</gene>
<protein>
    <submittedName>
        <fullName evidence="1">Uncharacterized protein</fullName>
    </submittedName>
</protein>
<proteinExistence type="predicted"/>
<dbReference type="EMBL" id="RCMK01004168">
    <property type="protein sequence ID" value="KAG2872267.1"/>
    <property type="molecule type" value="Genomic_DNA"/>
</dbReference>
<organism evidence="1 2">
    <name type="scientific">Phytophthora cactorum</name>
    <dbReference type="NCBI Taxonomy" id="29920"/>
    <lineage>
        <taxon>Eukaryota</taxon>
        <taxon>Sar</taxon>
        <taxon>Stramenopiles</taxon>
        <taxon>Oomycota</taxon>
        <taxon>Peronosporomycetes</taxon>
        <taxon>Peronosporales</taxon>
        <taxon>Peronosporaceae</taxon>
        <taxon>Phytophthora</taxon>
    </lineage>
</organism>
<accession>A0A8T1A912</accession>
<dbReference type="Proteomes" id="UP000736787">
    <property type="component" value="Unassembled WGS sequence"/>
</dbReference>